<dbReference type="InterPro" id="IPR019734">
    <property type="entry name" value="TPR_rpt"/>
</dbReference>
<protein>
    <submittedName>
        <fullName evidence="8">DNA-binding SARP family transcriptional activator</fullName>
    </submittedName>
</protein>
<sequence>MEFRLLGGIEARASGEPVDLGPARQKSVLASLLMDVNRTVATDQLVYRVWGQAPARRAKDTLYSYLSRLRGVLSGVGVDVSRSSGGYVVVADALAVDVHRFRHLLEDARRAADAPRAAAAFQEALALWRGTPFAGVDTPWFNAAREALSRERQAAELDCVDVRLRLGEHTALLASLSERSGAHPLDERLAAQYMLALYRCGRQADALAHYRRVRAILAEELGIDPGTELQRLHQAILSGDPELEPQPATPLAAASVLVRTPAEAAWTVHCQLPLDVPGFVGRAELIRRLEEELTAPVTAPVVVSGSPGVGKSALAVHLGHRLRTAFPDGQWYVHLAGNSGRPRDPAEALSAMLRASGQDPQTIPEPLDDRAATFRSRLADRKVLLVLDDAAGAEQVRPLLPGTTGVAVLVTSRSDLRGLAVSHAARTVPLDVLAPAEARSLLVTTLGSARVGDEPEAAERLADLCGHLPLALRIAAANLAARPGRSLTQYTAELADDERLAKLSIAGDDQAAVRTAFDHSYAALEPDTARLFALLGLHPGPHFSTEAAAALLDSPLPVAEHLLDQLTTAGLVQYTAADRFQFHDLLRLYAAEHATADPDHPAAWQRLCDWYLATADAATAFDYAGSVQLPRPRAQSTRFDDRHQALAWLESERANLAALIIRTADSGPREISWQLADQLRTYYYSRRHMAEWQATTTAALRAAEHDGATLAQAVLWNSLGLLRQHTGDTQAAREALHAAQEGYRTTGFTLGEVAILTSLAIHYALRGEMRQALDCQQDGYALLRDLGRPVLLARALNTMGLAHAYLGEFNQAVDRITEAIETLRANDRPSGTVGPLANRAIARHGLGHYAEALADATEALRLCNSHQRRNSEPPVHEILARIHRDTGRPGLARTHAEQALRTARALGEPTLEADSLITLGSIHRLDDHLGIATACLQEAVELTHRCGLRHQEADAHAQLARAHLASGATPTATHHAHQALAIARALDLRPAEHRALTALAAIAQTAGTPTQAAEHTAKAQQIQNETGYHPSPADEPR</sequence>
<dbReference type="InterPro" id="IPR001867">
    <property type="entry name" value="OmpR/PhoB-type_DNA-bd"/>
</dbReference>
<dbReference type="Gene3D" id="1.10.10.10">
    <property type="entry name" value="Winged helix-like DNA-binding domain superfamily/Winged helix DNA-binding domain"/>
    <property type="match status" value="1"/>
</dbReference>
<dbReference type="GO" id="GO:0000160">
    <property type="term" value="P:phosphorelay signal transduction system"/>
    <property type="evidence" value="ECO:0007669"/>
    <property type="project" value="UniProtKB-KW"/>
</dbReference>
<keyword evidence="3 8" id="KW-0238">DNA-binding</keyword>
<dbReference type="CDD" id="cd15831">
    <property type="entry name" value="BTAD"/>
    <property type="match status" value="1"/>
</dbReference>
<evidence type="ECO:0000256" key="2">
    <source>
        <dbReference type="ARBA" id="ARBA00023012"/>
    </source>
</evidence>
<keyword evidence="2" id="KW-0902">Two-component regulatory system</keyword>
<dbReference type="InterPro" id="IPR005158">
    <property type="entry name" value="BTAD"/>
</dbReference>
<dbReference type="InterPro" id="IPR002182">
    <property type="entry name" value="NB-ARC"/>
</dbReference>
<evidence type="ECO:0000313" key="9">
    <source>
        <dbReference type="Proteomes" id="UP000590647"/>
    </source>
</evidence>
<gene>
    <name evidence="8" type="ORF">HDA41_006307</name>
</gene>
<dbReference type="Pfam" id="PF00931">
    <property type="entry name" value="NB-ARC"/>
    <property type="match status" value="1"/>
</dbReference>
<feature type="domain" description="OmpR/PhoB-type" evidence="6">
    <location>
        <begin position="15"/>
        <end position="89"/>
    </location>
</feature>
<dbReference type="PANTHER" id="PTHR47691">
    <property type="entry name" value="REGULATOR-RELATED"/>
    <property type="match status" value="1"/>
</dbReference>
<feature type="repeat" description="TPR" evidence="4">
    <location>
        <begin position="793"/>
        <end position="826"/>
    </location>
</feature>
<name>A0A7W9LW84_9ACTN</name>
<evidence type="ECO:0000259" key="7">
    <source>
        <dbReference type="SMART" id="SM01043"/>
    </source>
</evidence>
<comment type="similarity">
    <text evidence="1">Belongs to the AfsR/DnrI/RedD regulatory family.</text>
</comment>
<dbReference type="PRINTS" id="PR00364">
    <property type="entry name" value="DISEASERSIST"/>
</dbReference>
<evidence type="ECO:0000259" key="6">
    <source>
        <dbReference type="SMART" id="SM00862"/>
    </source>
</evidence>
<dbReference type="GO" id="GO:0003677">
    <property type="term" value="F:DNA binding"/>
    <property type="evidence" value="ECO:0007669"/>
    <property type="project" value="UniProtKB-KW"/>
</dbReference>
<dbReference type="SMART" id="SM01043">
    <property type="entry name" value="BTAD"/>
    <property type="match status" value="1"/>
</dbReference>
<accession>A0A7W9LW84</accession>
<dbReference type="SMART" id="SM00862">
    <property type="entry name" value="Trans_reg_C"/>
    <property type="match status" value="1"/>
</dbReference>
<keyword evidence="4" id="KW-0802">TPR repeat</keyword>
<dbReference type="SMART" id="SM00028">
    <property type="entry name" value="TPR"/>
    <property type="match status" value="8"/>
</dbReference>
<proteinExistence type="inferred from homology"/>
<evidence type="ECO:0000256" key="3">
    <source>
        <dbReference type="ARBA" id="ARBA00023125"/>
    </source>
</evidence>
<dbReference type="Proteomes" id="UP000590647">
    <property type="component" value="Unassembled WGS sequence"/>
</dbReference>
<dbReference type="GO" id="GO:0043531">
    <property type="term" value="F:ADP binding"/>
    <property type="evidence" value="ECO:0007669"/>
    <property type="project" value="InterPro"/>
</dbReference>
<organism evidence="8 9">
    <name type="scientific">Streptomyces caelestis</name>
    <dbReference type="NCBI Taxonomy" id="36816"/>
    <lineage>
        <taxon>Bacteria</taxon>
        <taxon>Bacillati</taxon>
        <taxon>Actinomycetota</taxon>
        <taxon>Actinomycetes</taxon>
        <taxon>Kitasatosporales</taxon>
        <taxon>Streptomycetaceae</taxon>
        <taxon>Streptomyces</taxon>
    </lineage>
</organism>
<feature type="region of interest" description="Disordered" evidence="5">
    <location>
        <begin position="1009"/>
        <end position="1037"/>
    </location>
</feature>
<dbReference type="Pfam" id="PF03704">
    <property type="entry name" value="BTAD"/>
    <property type="match status" value="1"/>
</dbReference>
<evidence type="ECO:0000256" key="4">
    <source>
        <dbReference type="PROSITE-ProRule" id="PRU00339"/>
    </source>
</evidence>
<dbReference type="GO" id="GO:0006355">
    <property type="term" value="P:regulation of DNA-templated transcription"/>
    <property type="evidence" value="ECO:0007669"/>
    <property type="project" value="InterPro"/>
</dbReference>
<reference evidence="8 9" key="1">
    <citation type="submission" date="2020-08" db="EMBL/GenBank/DDBJ databases">
        <title>Sequencing the genomes of 1000 actinobacteria strains.</title>
        <authorList>
            <person name="Klenk H.-P."/>
        </authorList>
    </citation>
    <scope>NUCLEOTIDE SEQUENCE [LARGE SCALE GENOMIC DNA]</scope>
    <source>
        <strain evidence="8 9">DSM 40084</strain>
    </source>
</reference>
<dbReference type="AlphaFoldDB" id="A0A7W9LW84"/>
<dbReference type="InterPro" id="IPR027417">
    <property type="entry name" value="P-loop_NTPase"/>
</dbReference>
<dbReference type="RefSeq" id="WP_184989906.1">
    <property type="nucleotide sequence ID" value="NZ_JACHNE010000001.1"/>
</dbReference>
<dbReference type="Gene3D" id="3.40.50.300">
    <property type="entry name" value="P-loop containing nucleotide triphosphate hydrolases"/>
    <property type="match status" value="1"/>
</dbReference>
<evidence type="ECO:0000256" key="1">
    <source>
        <dbReference type="ARBA" id="ARBA00005820"/>
    </source>
</evidence>
<feature type="compositionally biased region" description="Polar residues" evidence="5">
    <location>
        <begin position="1009"/>
        <end position="1026"/>
    </location>
</feature>
<comment type="caution">
    <text evidence="8">The sequence shown here is derived from an EMBL/GenBank/DDBJ whole genome shotgun (WGS) entry which is preliminary data.</text>
</comment>
<dbReference type="InterPro" id="IPR011990">
    <property type="entry name" value="TPR-like_helical_dom_sf"/>
</dbReference>
<keyword evidence="9" id="KW-1185">Reference proteome</keyword>
<evidence type="ECO:0000313" key="8">
    <source>
        <dbReference type="EMBL" id="MBB5798343.1"/>
    </source>
</evidence>
<dbReference type="SUPFAM" id="SSF52540">
    <property type="entry name" value="P-loop containing nucleoside triphosphate hydrolases"/>
    <property type="match status" value="1"/>
</dbReference>
<dbReference type="EMBL" id="JACHNE010000001">
    <property type="protein sequence ID" value="MBB5798343.1"/>
    <property type="molecule type" value="Genomic_DNA"/>
</dbReference>
<dbReference type="SUPFAM" id="SSF48452">
    <property type="entry name" value="TPR-like"/>
    <property type="match status" value="3"/>
</dbReference>
<dbReference type="PANTHER" id="PTHR47691:SF3">
    <property type="entry name" value="HTH-TYPE TRANSCRIPTIONAL REGULATOR RV0890C-RELATED"/>
    <property type="match status" value="1"/>
</dbReference>
<dbReference type="SUPFAM" id="SSF46894">
    <property type="entry name" value="C-terminal effector domain of the bipartite response regulators"/>
    <property type="match status" value="1"/>
</dbReference>
<dbReference type="PROSITE" id="PS50005">
    <property type="entry name" value="TPR"/>
    <property type="match status" value="1"/>
</dbReference>
<evidence type="ECO:0000256" key="5">
    <source>
        <dbReference type="SAM" id="MobiDB-lite"/>
    </source>
</evidence>
<dbReference type="InterPro" id="IPR036388">
    <property type="entry name" value="WH-like_DNA-bd_sf"/>
</dbReference>
<dbReference type="InterPro" id="IPR016032">
    <property type="entry name" value="Sig_transdc_resp-reg_C-effctor"/>
</dbReference>
<dbReference type="Gene3D" id="1.25.40.10">
    <property type="entry name" value="Tetratricopeptide repeat domain"/>
    <property type="match status" value="3"/>
</dbReference>
<feature type="domain" description="Bacterial transcriptional activator" evidence="7">
    <location>
        <begin position="96"/>
        <end position="237"/>
    </location>
</feature>